<sequence>MTILPATRPDLPAILSLQSLAYQSEAVLLQNFSIPPLMQTLTELEAELESGIILKAVENGEIIGSVRARQENGTAYIGKLIVHPARQRKGIGAQLLYAIEQAAPAPRYELFTSSKSEKNIRLYERAGYHRFMAKQVSPDLSFVYLEKTALV</sequence>
<dbReference type="InterPro" id="IPR000182">
    <property type="entry name" value="GNAT_dom"/>
</dbReference>
<gene>
    <name evidence="4" type="ORF">SDC9_120750</name>
</gene>
<accession>A0A645CA31</accession>
<dbReference type="PANTHER" id="PTHR43877:SF2">
    <property type="entry name" value="AMINOALKYLPHOSPHONATE N-ACETYLTRANSFERASE-RELATED"/>
    <property type="match status" value="1"/>
</dbReference>
<organism evidence="4">
    <name type="scientific">bioreactor metagenome</name>
    <dbReference type="NCBI Taxonomy" id="1076179"/>
    <lineage>
        <taxon>unclassified sequences</taxon>
        <taxon>metagenomes</taxon>
        <taxon>ecological metagenomes</taxon>
    </lineage>
</organism>
<dbReference type="EMBL" id="VSSQ01025556">
    <property type="protein sequence ID" value="MPM73768.1"/>
    <property type="molecule type" value="Genomic_DNA"/>
</dbReference>
<feature type="domain" description="N-acetyltransferase" evidence="3">
    <location>
        <begin position="1"/>
        <end position="150"/>
    </location>
</feature>
<name>A0A645CA31_9ZZZZ</name>
<dbReference type="InterPro" id="IPR050832">
    <property type="entry name" value="Bact_Acetyltransf"/>
</dbReference>
<dbReference type="PROSITE" id="PS51186">
    <property type="entry name" value="GNAT"/>
    <property type="match status" value="1"/>
</dbReference>
<comment type="caution">
    <text evidence="4">The sequence shown here is derived from an EMBL/GenBank/DDBJ whole genome shotgun (WGS) entry which is preliminary data.</text>
</comment>
<reference evidence="4" key="1">
    <citation type="submission" date="2019-08" db="EMBL/GenBank/DDBJ databases">
        <authorList>
            <person name="Kucharzyk K."/>
            <person name="Murdoch R.W."/>
            <person name="Higgins S."/>
            <person name="Loffler F."/>
        </authorList>
    </citation>
    <scope>NUCLEOTIDE SEQUENCE</scope>
</reference>
<evidence type="ECO:0000313" key="4">
    <source>
        <dbReference type="EMBL" id="MPM73768.1"/>
    </source>
</evidence>
<evidence type="ECO:0000256" key="1">
    <source>
        <dbReference type="ARBA" id="ARBA00022679"/>
    </source>
</evidence>
<evidence type="ECO:0000259" key="3">
    <source>
        <dbReference type="PROSITE" id="PS51186"/>
    </source>
</evidence>
<dbReference type="InterPro" id="IPR016181">
    <property type="entry name" value="Acyl_CoA_acyltransferase"/>
</dbReference>
<dbReference type="CDD" id="cd04301">
    <property type="entry name" value="NAT_SF"/>
    <property type="match status" value="1"/>
</dbReference>
<dbReference type="GO" id="GO:0016747">
    <property type="term" value="F:acyltransferase activity, transferring groups other than amino-acyl groups"/>
    <property type="evidence" value="ECO:0007669"/>
    <property type="project" value="InterPro"/>
</dbReference>
<dbReference type="SUPFAM" id="SSF55729">
    <property type="entry name" value="Acyl-CoA N-acyltransferases (Nat)"/>
    <property type="match status" value="1"/>
</dbReference>
<keyword evidence="2" id="KW-0012">Acyltransferase</keyword>
<dbReference type="Pfam" id="PF00583">
    <property type="entry name" value="Acetyltransf_1"/>
    <property type="match status" value="1"/>
</dbReference>
<dbReference type="AlphaFoldDB" id="A0A645CA31"/>
<evidence type="ECO:0000256" key="2">
    <source>
        <dbReference type="ARBA" id="ARBA00023315"/>
    </source>
</evidence>
<keyword evidence="1" id="KW-0808">Transferase</keyword>
<protein>
    <recommendedName>
        <fullName evidence="3">N-acetyltransferase domain-containing protein</fullName>
    </recommendedName>
</protein>
<dbReference type="PANTHER" id="PTHR43877">
    <property type="entry name" value="AMINOALKYLPHOSPHONATE N-ACETYLTRANSFERASE-RELATED-RELATED"/>
    <property type="match status" value="1"/>
</dbReference>
<proteinExistence type="predicted"/>
<dbReference type="Gene3D" id="3.40.630.30">
    <property type="match status" value="1"/>
</dbReference>